<dbReference type="EMBL" id="GL732525">
    <property type="protein sequence ID" value="EFX88697.1"/>
    <property type="molecule type" value="Genomic_DNA"/>
</dbReference>
<dbReference type="AlphaFoldDB" id="E9FUB7"/>
<proteinExistence type="predicted"/>
<dbReference type="HOGENOM" id="CLU_1416466_0_0_1"/>
<keyword evidence="3" id="KW-1185">Reference proteome</keyword>
<dbReference type="OrthoDB" id="6369808at2759"/>
<dbReference type="Proteomes" id="UP000000305">
    <property type="component" value="Unassembled WGS sequence"/>
</dbReference>
<organism evidence="2 3">
    <name type="scientific">Daphnia pulex</name>
    <name type="common">Water flea</name>
    <dbReference type="NCBI Taxonomy" id="6669"/>
    <lineage>
        <taxon>Eukaryota</taxon>
        <taxon>Metazoa</taxon>
        <taxon>Ecdysozoa</taxon>
        <taxon>Arthropoda</taxon>
        <taxon>Crustacea</taxon>
        <taxon>Branchiopoda</taxon>
        <taxon>Diplostraca</taxon>
        <taxon>Cladocera</taxon>
        <taxon>Anomopoda</taxon>
        <taxon>Daphniidae</taxon>
        <taxon>Daphnia</taxon>
    </lineage>
</organism>
<evidence type="ECO:0000313" key="2">
    <source>
        <dbReference type="EMBL" id="EFX88697.1"/>
    </source>
</evidence>
<dbReference type="InParanoid" id="E9FUB7"/>
<name>E9FUB7_DAPPU</name>
<dbReference type="KEGG" id="dpx:DAPPUDRAFT_304744"/>
<evidence type="ECO:0000256" key="1">
    <source>
        <dbReference type="SAM" id="SignalP"/>
    </source>
</evidence>
<sequence length="200" mass="22522">MMRFFVSLVTLCIVTVQGKAQYQPYYDDSFYQYPSYPVAAGRTPNVVYDNRFLFGYTSTTTATTTTTTTCTVYTNVACLASGRRRRFLEDDDDIVDPSPVIKVESTEIAEMDGNRKERKPNPQVKFGHESDYPYYELRSTIGQRLSPNSYNPYIRRPVIAADPRFLIYTIGFITTTTTSTSTVTSRSTPVCSAGSGFNQC</sequence>
<evidence type="ECO:0000313" key="3">
    <source>
        <dbReference type="Proteomes" id="UP000000305"/>
    </source>
</evidence>
<dbReference type="PhylomeDB" id="E9FUB7"/>
<gene>
    <name evidence="2" type="ORF">DAPPUDRAFT_304744</name>
</gene>
<keyword evidence="1" id="KW-0732">Signal</keyword>
<accession>E9FUB7</accession>
<reference evidence="2 3" key="1">
    <citation type="journal article" date="2011" name="Science">
        <title>The ecoresponsive genome of Daphnia pulex.</title>
        <authorList>
            <person name="Colbourne J.K."/>
            <person name="Pfrender M.E."/>
            <person name="Gilbert D."/>
            <person name="Thomas W.K."/>
            <person name="Tucker A."/>
            <person name="Oakley T.H."/>
            <person name="Tokishita S."/>
            <person name="Aerts A."/>
            <person name="Arnold G.J."/>
            <person name="Basu M.K."/>
            <person name="Bauer D.J."/>
            <person name="Caceres C.E."/>
            <person name="Carmel L."/>
            <person name="Casola C."/>
            <person name="Choi J.H."/>
            <person name="Detter J.C."/>
            <person name="Dong Q."/>
            <person name="Dusheyko S."/>
            <person name="Eads B.D."/>
            <person name="Frohlich T."/>
            <person name="Geiler-Samerotte K.A."/>
            <person name="Gerlach D."/>
            <person name="Hatcher P."/>
            <person name="Jogdeo S."/>
            <person name="Krijgsveld J."/>
            <person name="Kriventseva E.V."/>
            <person name="Kultz D."/>
            <person name="Laforsch C."/>
            <person name="Lindquist E."/>
            <person name="Lopez J."/>
            <person name="Manak J.R."/>
            <person name="Muller J."/>
            <person name="Pangilinan J."/>
            <person name="Patwardhan R.P."/>
            <person name="Pitluck S."/>
            <person name="Pritham E.J."/>
            <person name="Rechtsteiner A."/>
            <person name="Rho M."/>
            <person name="Rogozin I.B."/>
            <person name="Sakarya O."/>
            <person name="Salamov A."/>
            <person name="Schaack S."/>
            <person name="Shapiro H."/>
            <person name="Shiga Y."/>
            <person name="Skalitzky C."/>
            <person name="Smith Z."/>
            <person name="Souvorov A."/>
            <person name="Sung W."/>
            <person name="Tang Z."/>
            <person name="Tsuchiya D."/>
            <person name="Tu H."/>
            <person name="Vos H."/>
            <person name="Wang M."/>
            <person name="Wolf Y.I."/>
            <person name="Yamagata H."/>
            <person name="Yamada T."/>
            <person name="Ye Y."/>
            <person name="Shaw J.R."/>
            <person name="Andrews J."/>
            <person name="Crease T.J."/>
            <person name="Tang H."/>
            <person name="Lucas S.M."/>
            <person name="Robertson H.M."/>
            <person name="Bork P."/>
            <person name="Koonin E.V."/>
            <person name="Zdobnov E.M."/>
            <person name="Grigoriev I.V."/>
            <person name="Lynch M."/>
            <person name="Boore J.L."/>
        </authorList>
    </citation>
    <scope>NUCLEOTIDE SEQUENCE [LARGE SCALE GENOMIC DNA]</scope>
</reference>
<feature type="signal peptide" evidence="1">
    <location>
        <begin position="1"/>
        <end position="20"/>
    </location>
</feature>
<protein>
    <submittedName>
        <fullName evidence="2">Uncharacterized protein</fullName>
    </submittedName>
</protein>
<feature type="chain" id="PRO_5003239776" evidence="1">
    <location>
        <begin position="21"/>
        <end position="200"/>
    </location>
</feature>